<dbReference type="Pfam" id="PF18911">
    <property type="entry name" value="PKD_4"/>
    <property type="match status" value="1"/>
</dbReference>
<dbReference type="Pfam" id="PF01833">
    <property type="entry name" value="TIG"/>
    <property type="match status" value="1"/>
</dbReference>
<keyword evidence="5" id="KW-1185">Reference proteome</keyword>
<dbReference type="PROSITE" id="PS50093">
    <property type="entry name" value="PKD"/>
    <property type="match status" value="1"/>
</dbReference>
<dbReference type="InterPro" id="IPR028994">
    <property type="entry name" value="Integrin_alpha_N"/>
</dbReference>
<reference evidence="4" key="1">
    <citation type="submission" date="2022-09" db="EMBL/GenBank/DDBJ databases">
        <title>Comparative genomics and taxonomic characterization of three novel marine species of genus Reichenbachiella exhibiting antioxidant and polysaccharide degradation activities.</title>
        <authorList>
            <person name="Muhammad N."/>
            <person name="Lee Y.-J."/>
            <person name="Ko J."/>
            <person name="Kim S.-G."/>
        </authorList>
    </citation>
    <scope>NUCLEOTIDE SEQUENCE</scope>
    <source>
        <strain evidence="4">BKB1-1</strain>
    </source>
</reference>
<dbReference type="SUPFAM" id="SSF81296">
    <property type="entry name" value="E set domains"/>
    <property type="match status" value="1"/>
</dbReference>
<feature type="domain" description="PKD" evidence="3">
    <location>
        <begin position="759"/>
        <end position="823"/>
    </location>
</feature>
<dbReference type="InterPro" id="IPR013517">
    <property type="entry name" value="FG-GAP"/>
</dbReference>
<name>A0ABY6CPZ6_9BACT</name>
<dbReference type="InterPro" id="IPR013783">
    <property type="entry name" value="Ig-like_fold"/>
</dbReference>
<sequence>MKISQFALIVALCLTVSTVFAQVPYINNINPSSAAAGEVVNIVGSNFPTTNVVVFFGGAMATSVDATETLIKATVPFGATFEQITVINTTSGEIATSNKKFNYSFEGQNLTAAQMSAAMGDKKTFATDKVQTQDICTCDFDQDGDLDIAISNVGANDISIFTNTKSGIGSTNLTFTRTEISNGSPVTNVICGDMDGDGYPDLAANKLGGAASLFVYRNNTATAGSVDNPSFATKQDLIMPDDGDGNFRKPGRFALGDLDLDGRPELVVAMEDENLVYYFKNNSNRAVTPNVISFVATPQVLTASENSGSSGLGGIDIADLNRDGFPEIIVSNLTESGFYVFNNIGQPGTISFSSAVRHTTGSNIRTIKTGDLNNDGLVDLVLTNSDISIDLIEIAQNTTSGTGVNASFASPIQITGISTSWGLDLGDFDGDGDLDIAVASFGSNNYYVIMNQNPASILPASYQVSNIAITQNSRNIKVADIDSDGRPDFLFTHNSTSSGNGFLGVKFNNACYTPTITPSGSLKLCAGESVDLVAPLTGLSYVWKKGSTVLPTTTNTHTVAAADAGSYTVSVDDNCDNVSAAVVVQNLGGTYTQPSFVFSNATPCLGEEVTLTITADASNNYLLTGPGDFSVESTIPADIKIASMDVNLSGEYILTTTSTATGCARSSVPVLLNMVAIPVVAVNNPVPDVFCTGTTINLSTSVFNGYTYDWKLNGVSYAPVETDPTNLVASTAGAYSVTISKSGCDYTSEVRNLTTVAPPVSTFTTSDDTKCEDAEITYTAGSTGAFTIVNTWDFGDGSTTQTGNTVNYAHPMAGNYTVSLTASYENISNCPYTPMTKDMTIVATPAGTALDLIESDNSDVTNYEKCPENELLLRVADQYLNYDWKTIVDTDSTSISTQTTARVGDETRVTVQLTDDLGCVFHANEISVSNYADGGIHITTVSPNQITTDPELGQIINLIDDQYEVVLRVDDATNPMWSPESYIDNPTANEVTATPKNAREMISVEGIDILGCLVTDSVLLITPGVKADKSFTPNGDGIGDCWQISNVSGTDCTVSIFDAKGRKIRDIRFSPDDSFDDCVWDGNQSNGGALPDGTYYYIMSCSDSQNESGGAIFMAR</sequence>
<dbReference type="RefSeq" id="WP_262309298.1">
    <property type="nucleotide sequence ID" value="NZ_CP106679.1"/>
</dbReference>
<gene>
    <name evidence="4" type="ORF">N6H18_16040</name>
</gene>
<dbReference type="NCBIfam" id="TIGR04131">
    <property type="entry name" value="Bac_Flav_CTERM"/>
    <property type="match status" value="1"/>
</dbReference>
<dbReference type="Pfam" id="PF13517">
    <property type="entry name" value="FG-GAP_3"/>
    <property type="match status" value="3"/>
</dbReference>
<dbReference type="InterPro" id="IPR014756">
    <property type="entry name" value="Ig_E-set"/>
</dbReference>
<evidence type="ECO:0000256" key="2">
    <source>
        <dbReference type="SAM" id="SignalP"/>
    </source>
</evidence>
<dbReference type="PANTHER" id="PTHR44103:SF1">
    <property type="entry name" value="PROPROTEIN CONVERTASE P"/>
    <property type="match status" value="1"/>
</dbReference>
<dbReference type="PANTHER" id="PTHR44103">
    <property type="entry name" value="PROPROTEIN CONVERTASE P"/>
    <property type="match status" value="1"/>
</dbReference>
<dbReference type="Gene3D" id="2.60.40.10">
    <property type="entry name" value="Immunoglobulins"/>
    <property type="match status" value="3"/>
</dbReference>
<organism evidence="4 5">
    <name type="scientific">Reichenbachiella agarivorans</name>
    <dbReference type="NCBI Taxonomy" id="2979464"/>
    <lineage>
        <taxon>Bacteria</taxon>
        <taxon>Pseudomonadati</taxon>
        <taxon>Bacteroidota</taxon>
        <taxon>Cytophagia</taxon>
        <taxon>Cytophagales</taxon>
        <taxon>Reichenbachiellaceae</taxon>
        <taxon>Reichenbachiella</taxon>
    </lineage>
</organism>
<dbReference type="Proteomes" id="UP001065174">
    <property type="component" value="Chromosome"/>
</dbReference>
<dbReference type="InterPro" id="IPR000601">
    <property type="entry name" value="PKD_dom"/>
</dbReference>
<dbReference type="InterPro" id="IPR002909">
    <property type="entry name" value="IPT_dom"/>
</dbReference>
<protein>
    <submittedName>
        <fullName evidence="4">FG-GAP-like repeat-containing protein</fullName>
    </submittedName>
</protein>
<dbReference type="CDD" id="cd00146">
    <property type="entry name" value="PKD"/>
    <property type="match status" value="1"/>
</dbReference>
<evidence type="ECO:0000259" key="3">
    <source>
        <dbReference type="PROSITE" id="PS50093"/>
    </source>
</evidence>
<feature type="chain" id="PRO_5046054434" evidence="2">
    <location>
        <begin position="22"/>
        <end position="1116"/>
    </location>
</feature>
<dbReference type="InterPro" id="IPR035986">
    <property type="entry name" value="PKD_dom_sf"/>
</dbReference>
<dbReference type="Pfam" id="PF13585">
    <property type="entry name" value="CHU_C"/>
    <property type="match status" value="1"/>
</dbReference>
<dbReference type="EMBL" id="CP106679">
    <property type="protein sequence ID" value="UXP31859.1"/>
    <property type="molecule type" value="Genomic_DNA"/>
</dbReference>
<keyword evidence="1 2" id="KW-0732">Signal</keyword>
<evidence type="ECO:0000256" key="1">
    <source>
        <dbReference type="ARBA" id="ARBA00022729"/>
    </source>
</evidence>
<accession>A0ABY6CPZ6</accession>
<evidence type="ECO:0000313" key="5">
    <source>
        <dbReference type="Proteomes" id="UP001065174"/>
    </source>
</evidence>
<dbReference type="InterPro" id="IPR026341">
    <property type="entry name" value="T9SS_type_B"/>
</dbReference>
<dbReference type="Gene3D" id="2.60.40.4070">
    <property type="match status" value="1"/>
</dbReference>
<dbReference type="SUPFAM" id="SSF49299">
    <property type="entry name" value="PKD domain"/>
    <property type="match status" value="1"/>
</dbReference>
<feature type="signal peptide" evidence="2">
    <location>
        <begin position="1"/>
        <end position="21"/>
    </location>
</feature>
<dbReference type="Gene3D" id="2.130.10.130">
    <property type="entry name" value="Integrin alpha, N-terminal"/>
    <property type="match status" value="2"/>
</dbReference>
<evidence type="ECO:0000313" key="4">
    <source>
        <dbReference type="EMBL" id="UXP31859.1"/>
    </source>
</evidence>
<proteinExistence type="predicted"/>
<dbReference type="SUPFAM" id="SSF69318">
    <property type="entry name" value="Integrin alpha N-terminal domain"/>
    <property type="match status" value="1"/>
</dbReference>